<accession>A0A239V8C5</accession>
<reference evidence="3 4" key="1">
    <citation type="submission" date="2017-06" db="EMBL/GenBank/DDBJ databases">
        <authorList>
            <consortium name="Pathogen Informatics"/>
        </authorList>
    </citation>
    <scope>NUCLEOTIDE SEQUENCE [LARGE SCALE GENOMIC DNA]</scope>
    <source>
        <strain evidence="3 4">NCTC13039</strain>
    </source>
</reference>
<evidence type="ECO:0000313" key="4">
    <source>
        <dbReference type="Proteomes" id="UP000242637"/>
    </source>
</evidence>
<feature type="transmembrane region" description="Helical" evidence="2">
    <location>
        <begin position="55"/>
        <end position="76"/>
    </location>
</feature>
<dbReference type="AlphaFoldDB" id="A0A239V8C5"/>
<dbReference type="OrthoDB" id="3348156at2"/>
<evidence type="ECO:0000313" key="3">
    <source>
        <dbReference type="EMBL" id="SNV18437.1"/>
    </source>
</evidence>
<dbReference type="Proteomes" id="UP000242637">
    <property type="component" value="Chromosome 1"/>
</dbReference>
<dbReference type="EMBL" id="LT906453">
    <property type="protein sequence ID" value="SNV18437.1"/>
    <property type="molecule type" value="Genomic_DNA"/>
</dbReference>
<evidence type="ECO:0000256" key="1">
    <source>
        <dbReference type="SAM" id="MobiDB-lite"/>
    </source>
</evidence>
<protein>
    <submittedName>
        <fullName evidence="3">Predicted integral membrane protein</fullName>
    </submittedName>
</protein>
<feature type="transmembrane region" description="Helical" evidence="2">
    <location>
        <begin position="337"/>
        <end position="353"/>
    </location>
</feature>
<feature type="transmembrane region" description="Helical" evidence="2">
    <location>
        <begin position="255"/>
        <end position="278"/>
    </location>
</feature>
<dbReference type="KEGG" id="dco:SAMEA4475696_0453"/>
<dbReference type="GeneID" id="63460553"/>
<keyword evidence="2" id="KW-1133">Transmembrane helix</keyword>
<organism evidence="3 4">
    <name type="scientific">Dermatophilus congolensis</name>
    <dbReference type="NCBI Taxonomy" id="1863"/>
    <lineage>
        <taxon>Bacteria</taxon>
        <taxon>Bacillati</taxon>
        <taxon>Actinomycetota</taxon>
        <taxon>Actinomycetes</taxon>
        <taxon>Micrococcales</taxon>
        <taxon>Dermatophilaceae</taxon>
        <taxon>Dermatophilus</taxon>
    </lineage>
</organism>
<feature type="transmembrane region" description="Helical" evidence="2">
    <location>
        <begin position="149"/>
        <end position="171"/>
    </location>
</feature>
<evidence type="ECO:0000256" key="2">
    <source>
        <dbReference type="SAM" id="Phobius"/>
    </source>
</evidence>
<dbReference type="STRING" id="1121387.GCA_000429885_01263"/>
<dbReference type="RefSeq" id="WP_154657634.1">
    <property type="nucleotide sequence ID" value="NZ_JAAFNI010000001.1"/>
</dbReference>
<feature type="transmembrane region" description="Helical" evidence="2">
    <location>
        <begin position="308"/>
        <end position="330"/>
    </location>
</feature>
<feature type="transmembrane region" description="Helical" evidence="2">
    <location>
        <begin position="410"/>
        <end position="430"/>
    </location>
</feature>
<sequence length="470" mass="50505">MSSQGDASASAPEQLSSVQGSRDENSVLGGPLGRYARLPVVEVKKGRWSGRLVPAWQPVAAVLSFVAAVMVALGVLQKAHCFTHGWAGSSVFWRACYSDLPTMFVTSGLSSAAFPYEGELSLSEPLGTGVLLWLLSFFAVSSGRSVDFVAAWSVVASILAMGLVLVTVLTARRDPWRAWMVAFSPLLITVVLVGPELVGVFLVSVALFLWSRERVVLSGAVFALAICSRSYALIVLAAVVFSALRAGAYAAARRLSFVAVVGAAAGLGVFAVCGFRVFGPYEWWFGAEAEFGSLQYLFTLLHVPLSPVVASVVAITGWVCALTVGAFMMLSLPRRPMIAEVAAVMLVVAALFSKALSPQWALLLLPLVALARLPWKVFAAWSLSECVYFVMVWMHLPLQTEPSRALPEGWYALFLVVRVAVLLLVGWSCFSRAISRRSVRQTPTNDVLVREPDDVAGVAAGRADRLVITF</sequence>
<feature type="transmembrane region" description="Helical" evidence="2">
    <location>
        <begin position="216"/>
        <end position="243"/>
    </location>
</feature>
<proteinExistence type="predicted"/>
<feature type="transmembrane region" description="Helical" evidence="2">
    <location>
        <begin position="380"/>
        <end position="398"/>
    </location>
</feature>
<keyword evidence="2" id="KW-0812">Transmembrane</keyword>
<feature type="region of interest" description="Disordered" evidence="1">
    <location>
        <begin position="1"/>
        <end position="26"/>
    </location>
</feature>
<feature type="compositionally biased region" description="Polar residues" evidence="1">
    <location>
        <begin position="1"/>
        <end position="20"/>
    </location>
</feature>
<gene>
    <name evidence="3" type="ORF">SAMEA4475696_00453</name>
</gene>
<feature type="transmembrane region" description="Helical" evidence="2">
    <location>
        <begin position="183"/>
        <end position="210"/>
    </location>
</feature>
<keyword evidence="4" id="KW-1185">Reference proteome</keyword>
<keyword evidence="2" id="KW-0472">Membrane</keyword>
<name>A0A239V8C5_9MICO</name>